<feature type="domain" description="ABC transmembrane type-1" evidence="8">
    <location>
        <begin position="83"/>
        <end position="274"/>
    </location>
</feature>
<feature type="transmembrane region" description="Helical" evidence="7">
    <location>
        <begin position="256"/>
        <end position="274"/>
    </location>
</feature>
<keyword evidence="3" id="KW-1003">Cell membrane</keyword>
<protein>
    <submittedName>
        <fullName evidence="9">Carbohydrate ABC transporter permease</fullName>
    </submittedName>
</protein>
<dbReference type="PANTHER" id="PTHR43744:SF12">
    <property type="entry name" value="ABC TRANSPORTER PERMEASE PROTEIN MG189-RELATED"/>
    <property type="match status" value="1"/>
</dbReference>
<dbReference type="SUPFAM" id="SSF161098">
    <property type="entry name" value="MetI-like"/>
    <property type="match status" value="1"/>
</dbReference>
<feature type="transmembrane region" description="Helical" evidence="7">
    <location>
        <begin position="88"/>
        <end position="108"/>
    </location>
</feature>
<sequence length="288" mass="31144">MAATAVAARGPIRAPRKTGWGDPAVYLVAVLLIGAMLAPVVYIILGGFRTNSQITNDPAGWPSPWQTGNYLDVLTGEVFWRQVLNSTIVALVTTAGVVTLGLMTSYILARYRFRGRGAMYSLFAAGLMFPLTVAITPLYILVRTLGLMNTLPGVILPQIGFAIPMTIIILVPFVRAIPDEIQEAASIDGCGRLGFFWRMVLPLSLPGVVTVAILTFINSWNGYLLPLFILNREETFTLPLGVQAFASQYSVDTAKVLAFTSLSMLPALLFFSLFQRRIVGGLTGAVKG</sequence>
<feature type="transmembrane region" description="Helical" evidence="7">
    <location>
        <begin position="24"/>
        <end position="45"/>
    </location>
</feature>
<evidence type="ECO:0000259" key="8">
    <source>
        <dbReference type="PROSITE" id="PS50928"/>
    </source>
</evidence>
<dbReference type="Proteomes" id="UP001332243">
    <property type="component" value="Unassembled WGS sequence"/>
</dbReference>
<keyword evidence="4 7" id="KW-0812">Transmembrane</keyword>
<comment type="caution">
    <text evidence="9">The sequence shown here is derived from an EMBL/GenBank/DDBJ whole genome shotgun (WGS) entry which is preliminary data.</text>
</comment>
<feature type="transmembrane region" description="Helical" evidence="7">
    <location>
        <begin position="154"/>
        <end position="174"/>
    </location>
</feature>
<evidence type="ECO:0000313" key="10">
    <source>
        <dbReference type="Proteomes" id="UP001332243"/>
    </source>
</evidence>
<dbReference type="InterPro" id="IPR000515">
    <property type="entry name" value="MetI-like"/>
</dbReference>
<dbReference type="PANTHER" id="PTHR43744">
    <property type="entry name" value="ABC TRANSPORTER PERMEASE PROTEIN MG189-RELATED-RELATED"/>
    <property type="match status" value="1"/>
</dbReference>
<evidence type="ECO:0000256" key="1">
    <source>
        <dbReference type="ARBA" id="ARBA00004651"/>
    </source>
</evidence>
<dbReference type="PROSITE" id="PS50928">
    <property type="entry name" value="ABC_TM1"/>
    <property type="match status" value="1"/>
</dbReference>
<accession>A0ABU7S2L7</accession>
<feature type="transmembrane region" description="Helical" evidence="7">
    <location>
        <begin position="120"/>
        <end position="142"/>
    </location>
</feature>
<evidence type="ECO:0000256" key="4">
    <source>
        <dbReference type="ARBA" id="ARBA00022692"/>
    </source>
</evidence>
<evidence type="ECO:0000313" key="9">
    <source>
        <dbReference type="EMBL" id="MEE6263052.1"/>
    </source>
</evidence>
<evidence type="ECO:0000256" key="5">
    <source>
        <dbReference type="ARBA" id="ARBA00022989"/>
    </source>
</evidence>
<evidence type="ECO:0000256" key="2">
    <source>
        <dbReference type="ARBA" id="ARBA00022448"/>
    </source>
</evidence>
<keyword evidence="6 7" id="KW-0472">Membrane</keyword>
<evidence type="ECO:0000256" key="3">
    <source>
        <dbReference type="ARBA" id="ARBA00022475"/>
    </source>
</evidence>
<comment type="similarity">
    <text evidence="7">Belongs to the binding-protein-dependent transport system permease family.</text>
</comment>
<proteinExistence type="inferred from homology"/>
<dbReference type="CDD" id="cd06261">
    <property type="entry name" value="TM_PBP2"/>
    <property type="match status" value="1"/>
</dbReference>
<dbReference type="Gene3D" id="1.10.3720.10">
    <property type="entry name" value="MetI-like"/>
    <property type="match status" value="1"/>
</dbReference>
<dbReference type="InterPro" id="IPR035906">
    <property type="entry name" value="MetI-like_sf"/>
</dbReference>
<dbReference type="RefSeq" id="WP_331217990.1">
    <property type="nucleotide sequence ID" value="NZ_JAZGQK010000034.1"/>
</dbReference>
<keyword evidence="2 7" id="KW-0813">Transport</keyword>
<dbReference type="EMBL" id="JAZGQK010000034">
    <property type="protein sequence ID" value="MEE6263052.1"/>
    <property type="molecule type" value="Genomic_DNA"/>
</dbReference>
<organism evidence="9 10">
    <name type="scientific">Plantactinospora sonchi</name>
    <dbReference type="NCBI Taxonomy" id="1544735"/>
    <lineage>
        <taxon>Bacteria</taxon>
        <taxon>Bacillati</taxon>
        <taxon>Actinomycetota</taxon>
        <taxon>Actinomycetes</taxon>
        <taxon>Micromonosporales</taxon>
        <taxon>Micromonosporaceae</taxon>
        <taxon>Plantactinospora</taxon>
    </lineage>
</organism>
<evidence type="ECO:0000256" key="7">
    <source>
        <dbReference type="RuleBase" id="RU363032"/>
    </source>
</evidence>
<gene>
    <name evidence="9" type="ORF">V1633_31695</name>
</gene>
<name>A0ABU7S2L7_9ACTN</name>
<keyword evidence="5 7" id="KW-1133">Transmembrane helix</keyword>
<dbReference type="Pfam" id="PF00528">
    <property type="entry name" value="BPD_transp_1"/>
    <property type="match status" value="1"/>
</dbReference>
<comment type="subcellular location">
    <subcellularLocation>
        <location evidence="1 7">Cell membrane</location>
        <topology evidence="1 7">Multi-pass membrane protein</topology>
    </subcellularLocation>
</comment>
<feature type="transmembrane region" description="Helical" evidence="7">
    <location>
        <begin position="195"/>
        <end position="217"/>
    </location>
</feature>
<reference evidence="9 10" key="1">
    <citation type="submission" date="2024-01" db="EMBL/GenBank/DDBJ databases">
        <title>Genome insights into Plantactinospora sonchi sp. nov.</title>
        <authorList>
            <person name="Wang L."/>
        </authorList>
    </citation>
    <scope>NUCLEOTIDE SEQUENCE [LARGE SCALE GENOMIC DNA]</scope>
    <source>
        <strain evidence="9 10">NEAU-QY2</strain>
    </source>
</reference>
<keyword evidence="10" id="KW-1185">Reference proteome</keyword>
<evidence type="ECO:0000256" key="6">
    <source>
        <dbReference type="ARBA" id="ARBA00023136"/>
    </source>
</evidence>